<evidence type="ECO:0000256" key="6">
    <source>
        <dbReference type="SAM" id="MobiDB-lite"/>
    </source>
</evidence>
<keyword evidence="3 5" id="KW-0689">Ribosomal protein</keyword>
<evidence type="ECO:0000259" key="8">
    <source>
        <dbReference type="Pfam" id="PF14693"/>
    </source>
</evidence>
<dbReference type="Gene3D" id="2.170.120.20">
    <property type="entry name" value="Ribosomal protein L25, beta domain"/>
    <property type="match status" value="1"/>
</dbReference>
<evidence type="ECO:0000256" key="4">
    <source>
        <dbReference type="ARBA" id="ARBA00023274"/>
    </source>
</evidence>
<dbReference type="GO" id="GO:0005840">
    <property type="term" value="C:ribosome"/>
    <property type="evidence" value="ECO:0007669"/>
    <property type="project" value="UniProtKB-KW"/>
</dbReference>
<dbReference type="Gene3D" id="2.40.240.10">
    <property type="entry name" value="Ribosomal Protein L25, Chain P"/>
    <property type="match status" value="1"/>
</dbReference>
<dbReference type="PANTHER" id="PTHR33284">
    <property type="entry name" value="RIBOSOMAL PROTEIN L25/GLN-TRNA SYNTHETASE, ANTI-CODON-BINDING DOMAIN-CONTAINING PROTEIN"/>
    <property type="match status" value="1"/>
</dbReference>
<evidence type="ECO:0000256" key="1">
    <source>
        <dbReference type="ARBA" id="ARBA00022730"/>
    </source>
</evidence>
<dbReference type="InterPro" id="IPR020057">
    <property type="entry name" value="Ribosomal_bL25_b-dom"/>
</dbReference>
<dbReference type="Pfam" id="PF14693">
    <property type="entry name" value="Ribosomal_TL5_C"/>
    <property type="match status" value="1"/>
</dbReference>
<comment type="subunit">
    <text evidence="5">Part of the 50S ribosomal subunit; part of the 5S rRNA/L5/L18/L25 subcomplex. Contacts the 5S rRNA. Binds to the 5S rRNA independently of L5 and L18.</text>
</comment>
<proteinExistence type="inferred from homology"/>
<dbReference type="HAMAP" id="MF_01334">
    <property type="entry name" value="Ribosomal_bL25_CTC"/>
    <property type="match status" value="1"/>
</dbReference>
<dbReference type="InterPro" id="IPR020930">
    <property type="entry name" value="Ribosomal_uL5_bac-type"/>
</dbReference>
<comment type="function">
    <text evidence="5">This is one of the proteins that binds to the 5S RNA in the ribosome where it forms part of the central protuberance.</text>
</comment>
<dbReference type="Pfam" id="PF01386">
    <property type="entry name" value="Ribosomal_L25p"/>
    <property type="match status" value="1"/>
</dbReference>
<organism evidence="9 10">
    <name type="scientific">Paraoerskovia sediminicola</name>
    <dbReference type="NCBI Taxonomy" id="1138587"/>
    <lineage>
        <taxon>Bacteria</taxon>
        <taxon>Bacillati</taxon>
        <taxon>Actinomycetota</taxon>
        <taxon>Actinomycetes</taxon>
        <taxon>Micrococcales</taxon>
        <taxon>Cellulomonadaceae</taxon>
        <taxon>Paraoerskovia</taxon>
    </lineage>
</organism>
<dbReference type="NCBIfam" id="TIGR00731">
    <property type="entry name" value="bL25_bact_ctc"/>
    <property type="match status" value="1"/>
</dbReference>
<keyword evidence="10" id="KW-1185">Reference proteome</keyword>
<keyword evidence="2 5" id="KW-0694">RNA-binding</keyword>
<keyword evidence="4 5" id="KW-0687">Ribonucleoprotein</keyword>
<feature type="domain" description="Large ribosomal subunit protein bL25 L25" evidence="7">
    <location>
        <begin position="6"/>
        <end position="90"/>
    </location>
</feature>
<dbReference type="Proteomes" id="UP001321475">
    <property type="component" value="Chromosome"/>
</dbReference>
<evidence type="ECO:0000256" key="2">
    <source>
        <dbReference type="ARBA" id="ARBA00022884"/>
    </source>
</evidence>
<name>A0ABM8G3K3_9CELL</name>
<keyword evidence="1 5" id="KW-0699">rRNA-binding</keyword>
<dbReference type="NCBIfam" id="NF004131">
    <property type="entry name" value="PRK05618.2-1"/>
    <property type="match status" value="1"/>
</dbReference>
<gene>
    <name evidence="5 9" type="primary">rplY</name>
    <name evidence="5" type="synonym">ctc</name>
    <name evidence="9" type="ORF">GCM10025865_20300</name>
</gene>
<dbReference type="InterPro" id="IPR001021">
    <property type="entry name" value="Ribosomal_bL25_long"/>
</dbReference>
<dbReference type="InterPro" id="IPR020056">
    <property type="entry name" value="Rbsml_bL25/Gln-tRNA_synth_N"/>
</dbReference>
<dbReference type="PANTHER" id="PTHR33284:SF1">
    <property type="entry name" value="RIBOSOMAL PROTEIN L25_GLN-TRNA SYNTHETASE, ANTI-CODON-BINDING DOMAIN-CONTAINING PROTEIN"/>
    <property type="match status" value="1"/>
</dbReference>
<evidence type="ECO:0000313" key="9">
    <source>
        <dbReference type="EMBL" id="BDZ42731.1"/>
    </source>
</evidence>
<evidence type="ECO:0000313" key="10">
    <source>
        <dbReference type="Proteomes" id="UP001321475"/>
    </source>
</evidence>
<evidence type="ECO:0000256" key="5">
    <source>
        <dbReference type="HAMAP-Rule" id="MF_01334"/>
    </source>
</evidence>
<evidence type="ECO:0000259" key="7">
    <source>
        <dbReference type="Pfam" id="PF01386"/>
    </source>
</evidence>
<dbReference type="SUPFAM" id="SSF50715">
    <property type="entry name" value="Ribosomal protein L25-like"/>
    <property type="match status" value="1"/>
</dbReference>
<feature type="domain" description="Large ribosomal subunit protein bL25 beta" evidence="8">
    <location>
        <begin position="98"/>
        <end position="178"/>
    </location>
</feature>
<sequence length="202" mass="21361">MNEIKLEAEARTEFGKGAARRIRRADKIPAVLYGHGSDPVHVTLAGHSTMMAFKHSNALFSIELDGKKQLAIAKDVQRDAIKDTIDHVDLLVVRKGEKVEVEVNVHIEGESAPGTIHVVESQSLTISADATNLPEWVTVSIEGLEEGANISAGDVTLPEGSTLVTDPSHTVVTISVPRAEVAADDDAAAEGEATEAEAPAEG</sequence>
<dbReference type="InterPro" id="IPR011035">
    <property type="entry name" value="Ribosomal_bL25/Gln-tRNA_synth"/>
</dbReference>
<evidence type="ECO:0000256" key="3">
    <source>
        <dbReference type="ARBA" id="ARBA00022980"/>
    </source>
</evidence>
<dbReference type="InterPro" id="IPR029751">
    <property type="entry name" value="Ribosomal_L25_dom"/>
</dbReference>
<protein>
    <recommendedName>
        <fullName evidence="5">Large ribosomal subunit protein bL25</fullName>
    </recommendedName>
    <alternativeName>
        <fullName evidence="5">General stress protein CTC</fullName>
    </alternativeName>
</protein>
<reference evidence="10" key="1">
    <citation type="journal article" date="2019" name="Int. J. Syst. Evol. Microbiol.">
        <title>The Global Catalogue of Microorganisms (GCM) 10K type strain sequencing project: providing services to taxonomists for standard genome sequencing and annotation.</title>
        <authorList>
            <consortium name="The Broad Institute Genomics Platform"/>
            <consortium name="The Broad Institute Genome Sequencing Center for Infectious Disease"/>
            <person name="Wu L."/>
            <person name="Ma J."/>
        </authorList>
    </citation>
    <scope>NUCLEOTIDE SEQUENCE [LARGE SCALE GENOMIC DNA]</scope>
    <source>
        <strain evidence="10">NBRC 108565</strain>
    </source>
</reference>
<dbReference type="EMBL" id="AP027729">
    <property type="protein sequence ID" value="BDZ42731.1"/>
    <property type="molecule type" value="Genomic_DNA"/>
</dbReference>
<dbReference type="CDD" id="cd00495">
    <property type="entry name" value="Ribosomal_L25_TL5_CTC"/>
    <property type="match status" value="1"/>
</dbReference>
<accession>A0ABM8G3K3</accession>
<comment type="similarity">
    <text evidence="5">Belongs to the bacterial ribosomal protein bL25 family. CTC subfamily.</text>
</comment>
<dbReference type="RefSeq" id="WP_286217157.1">
    <property type="nucleotide sequence ID" value="NZ_AP027729.1"/>
</dbReference>
<dbReference type="InterPro" id="IPR037121">
    <property type="entry name" value="Ribosomal_bL25_C"/>
</dbReference>
<feature type="region of interest" description="Disordered" evidence="6">
    <location>
        <begin position="182"/>
        <end position="202"/>
    </location>
</feature>